<accession>A0A6J4LZW7</accession>
<reference evidence="1" key="1">
    <citation type="submission" date="2020-02" db="EMBL/GenBank/DDBJ databases">
        <authorList>
            <person name="Meier V. D."/>
        </authorList>
    </citation>
    <scope>NUCLEOTIDE SEQUENCE</scope>
    <source>
        <strain evidence="1">AVDCRST_MAG84</strain>
    </source>
</reference>
<evidence type="ECO:0000313" key="1">
    <source>
        <dbReference type="EMBL" id="CAA9346180.1"/>
    </source>
</evidence>
<sequence>MRAAISWEMATIRNMLKTGCFQADDFGVARSSNRESS</sequence>
<dbReference type="AlphaFoldDB" id="A0A6J4LZW7"/>
<protein>
    <submittedName>
        <fullName evidence="1">Uncharacterized protein</fullName>
    </submittedName>
</protein>
<proteinExistence type="predicted"/>
<dbReference type="EMBL" id="CADCTZ010000471">
    <property type="protein sequence ID" value="CAA9346180.1"/>
    <property type="molecule type" value="Genomic_DNA"/>
</dbReference>
<name>A0A6J4LZW7_9CYAN</name>
<organism evidence="1">
    <name type="scientific">uncultured Microcoleus sp</name>
    <dbReference type="NCBI Taxonomy" id="259945"/>
    <lineage>
        <taxon>Bacteria</taxon>
        <taxon>Bacillati</taxon>
        <taxon>Cyanobacteriota</taxon>
        <taxon>Cyanophyceae</taxon>
        <taxon>Oscillatoriophycideae</taxon>
        <taxon>Oscillatoriales</taxon>
        <taxon>Microcoleaceae</taxon>
        <taxon>Microcoleus</taxon>
        <taxon>environmental samples</taxon>
    </lineage>
</organism>
<gene>
    <name evidence="1" type="ORF">AVDCRST_MAG84-2630</name>
</gene>